<comment type="caution">
    <text evidence="1">The sequence shown here is derived from an EMBL/GenBank/DDBJ whole genome shotgun (WGS) entry which is preliminary data.</text>
</comment>
<keyword evidence="2" id="KW-1185">Reference proteome</keyword>
<dbReference type="EMBL" id="CAJVQC010005732">
    <property type="protein sequence ID" value="CAG8558042.1"/>
    <property type="molecule type" value="Genomic_DNA"/>
</dbReference>
<evidence type="ECO:0000313" key="2">
    <source>
        <dbReference type="Proteomes" id="UP000789920"/>
    </source>
</evidence>
<reference evidence="1" key="1">
    <citation type="submission" date="2021-06" db="EMBL/GenBank/DDBJ databases">
        <authorList>
            <person name="Kallberg Y."/>
            <person name="Tangrot J."/>
            <person name="Rosling A."/>
        </authorList>
    </citation>
    <scope>NUCLEOTIDE SEQUENCE</scope>
    <source>
        <strain evidence="1">MA461A</strain>
    </source>
</reference>
<accession>A0ACA9LXU5</accession>
<evidence type="ECO:0000313" key="1">
    <source>
        <dbReference type="EMBL" id="CAG8558042.1"/>
    </source>
</evidence>
<feature type="non-terminal residue" evidence="1">
    <location>
        <position position="342"/>
    </location>
</feature>
<organism evidence="1 2">
    <name type="scientific">Racocetra persica</name>
    <dbReference type="NCBI Taxonomy" id="160502"/>
    <lineage>
        <taxon>Eukaryota</taxon>
        <taxon>Fungi</taxon>
        <taxon>Fungi incertae sedis</taxon>
        <taxon>Mucoromycota</taxon>
        <taxon>Glomeromycotina</taxon>
        <taxon>Glomeromycetes</taxon>
        <taxon>Diversisporales</taxon>
        <taxon>Gigasporaceae</taxon>
        <taxon>Racocetra</taxon>
    </lineage>
</organism>
<protein>
    <submittedName>
        <fullName evidence="1">5689_t:CDS:1</fullName>
    </submittedName>
</protein>
<gene>
    <name evidence="1" type="ORF">RPERSI_LOCUS4244</name>
</gene>
<name>A0ACA9LXU5_9GLOM</name>
<dbReference type="Proteomes" id="UP000789920">
    <property type="component" value="Unassembled WGS sequence"/>
</dbReference>
<proteinExistence type="predicted"/>
<sequence>MSDVKQEISDAEQELSNEQEMSDVKQEISNVEQEMNDVKQELSDNGQKLNNQILSYTEGLDLELYSNYELDFQKDSSINTSDDELLTDSNSVSNNNTAIQLPPGFSEALRLLEIKAHSNMTNDMYSEIMDAFSMQNVSLYRATKKLSNGIKCYDGYTNQDFILHCSVVSWSGDMPALAKLMCTTGTILTKVVGQYCNICGIWKNHVYFPTRPPNNKRKSIYDPNNLSKRTHHDYLKKIQRWKAAEKNRNRKKTEITTEFYGRVEYYFVHQFNGNAHMMAFIQWTQKFNEDEYGLKSFREFGIKQFIDVQVIDRCVGFLKYNNILFIIDKKVDDSDDSYIESS</sequence>